<dbReference type="InterPro" id="IPR058624">
    <property type="entry name" value="MdtA-like_HH"/>
</dbReference>
<dbReference type="InterPro" id="IPR058627">
    <property type="entry name" value="MdtA-like_C"/>
</dbReference>
<feature type="domain" description="CusB-like beta-barrel" evidence="6">
    <location>
        <begin position="233"/>
        <end position="301"/>
    </location>
</feature>
<feature type="domain" description="Multidrug resistance protein MdtA-like barrel-sandwich hybrid" evidence="5">
    <location>
        <begin position="83"/>
        <end position="215"/>
    </location>
</feature>
<dbReference type="Proteomes" id="UP000277577">
    <property type="component" value="Chromosome"/>
</dbReference>
<evidence type="ECO:0000256" key="1">
    <source>
        <dbReference type="ARBA" id="ARBA00004196"/>
    </source>
</evidence>
<evidence type="ECO:0000259" key="7">
    <source>
        <dbReference type="Pfam" id="PF25967"/>
    </source>
</evidence>
<dbReference type="PANTHER" id="PTHR30469">
    <property type="entry name" value="MULTIDRUG RESISTANCE PROTEIN MDTA"/>
    <property type="match status" value="1"/>
</dbReference>
<evidence type="ECO:0000259" key="4">
    <source>
        <dbReference type="Pfam" id="PF25876"/>
    </source>
</evidence>
<evidence type="ECO:0000313" key="9">
    <source>
        <dbReference type="EMBL" id="VEB35019.1"/>
    </source>
</evidence>
<dbReference type="InterPro" id="IPR058625">
    <property type="entry name" value="MdtA-like_BSH"/>
</dbReference>
<comment type="subcellular location">
    <subcellularLocation>
        <location evidence="1">Cell envelope</location>
    </subcellularLocation>
</comment>
<proteinExistence type="inferred from homology"/>
<evidence type="ECO:0000313" key="8">
    <source>
        <dbReference type="EMBL" id="KTC78537.1"/>
    </source>
</evidence>
<protein>
    <submittedName>
        <fullName evidence="8">Membrane-fusion protein involved in transport</fullName>
    </submittedName>
</protein>
<dbReference type="EMBL" id="LR134173">
    <property type="protein sequence ID" value="VEB35019.1"/>
    <property type="molecule type" value="Genomic_DNA"/>
</dbReference>
<accession>A0A0W0S606</accession>
<dbReference type="EMBL" id="LNXW01000014">
    <property type="protein sequence ID" value="KTC78537.1"/>
    <property type="molecule type" value="Genomic_DNA"/>
</dbReference>
<evidence type="ECO:0000313" key="11">
    <source>
        <dbReference type="Proteomes" id="UP000277577"/>
    </source>
</evidence>
<organism evidence="8 10">
    <name type="scientific">Legionella cherrii</name>
    <dbReference type="NCBI Taxonomy" id="28084"/>
    <lineage>
        <taxon>Bacteria</taxon>
        <taxon>Pseudomonadati</taxon>
        <taxon>Pseudomonadota</taxon>
        <taxon>Gammaproteobacteria</taxon>
        <taxon>Legionellales</taxon>
        <taxon>Legionellaceae</taxon>
        <taxon>Legionella</taxon>
    </lineage>
</organism>
<evidence type="ECO:0000256" key="2">
    <source>
        <dbReference type="ARBA" id="ARBA00009477"/>
    </source>
</evidence>
<dbReference type="Pfam" id="PF25967">
    <property type="entry name" value="RND-MFP_C"/>
    <property type="match status" value="1"/>
</dbReference>
<dbReference type="RefSeq" id="WP_028381350.1">
    <property type="nucleotide sequence ID" value="NZ_CAAAIT010000004.1"/>
</dbReference>
<keyword evidence="11" id="KW-1185">Reference proteome</keyword>
<evidence type="ECO:0000259" key="5">
    <source>
        <dbReference type="Pfam" id="PF25917"/>
    </source>
</evidence>
<evidence type="ECO:0000259" key="6">
    <source>
        <dbReference type="Pfam" id="PF25954"/>
    </source>
</evidence>
<dbReference type="Pfam" id="PF25917">
    <property type="entry name" value="BSH_RND"/>
    <property type="match status" value="1"/>
</dbReference>
<dbReference type="Pfam" id="PF25954">
    <property type="entry name" value="Beta-barrel_RND_2"/>
    <property type="match status" value="1"/>
</dbReference>
<dbReference type="GO" id="GO:1990281">
    <property type="term" value="C:efflux pump complex"/>
    <property type="evidence" value="ECO:0007669"/>
    <property type="project" value="TreeGrafter"/>
</dbReference>
<evidence type="ECO:0000256" key="3">
    <source>
        <dbReference type="ARBA" id="ARBA00022448"/>
    </source>
</evidence>
<dbReference type="STRING" id="28084.Lche_3326"/>
<sequence length="381" mass="42200">MLKTIKSQIQNHQHKRLILALTVFLFILLVLIVLRVYAAISLRNETLADAVPVVRVMKAKQEKGFDKIILPGNVQAWHESPIFARTNGYVKKWYVDIGSRVKKGDLLAVIETPELDAQERQARADLNTAIANNQLAQITAKRWLNLLKTESVSQQETDEKVSTAAALEAAMHSAKANLQRLQELVGFEQVIAPFDGVITDRATDIGDLIDAGSSSTARPLFRIAQTSPLRIYVKIPQYYSARIKPDMTVKLHFAEHPKQVFPAKLYETAHAIDPKTRTLLAQFISPNKQGELLPGGYTEVWFTLPVPPKTVILPVNTLLFRAQGLQVAALGKDNKIVLKSVTIRRDFGATVEIATGVSPGDRIVINPPDSIINGEVVRVVS</sequence>
<dbReference type="NCBIfam" id="TIGR01730">
    <property type="entry name" value="RND_mfp"/>
    <property type="match status" value="1"/>
</dbReference>
<dbReference type="GO" id="GO:0015562">
    <property type="term" value="F:efflux transmembrane transporter activity"/>
    <property type="evidence" value="ECO:0007669"/>
    <property type="project" value="TreeGrafter"/>
</dbReference>
<keyword evidence="3" id="KW-0813">Transport</keyword>
<gene>
    <name evidence="9" type="primary">bepF</name>
    <name evidence="8" type="ORF">Lche_3326</name>
    <name evidence="9" type="ORF">NCTC11976_01143</name>
</gene>
<dbReference type="PATRIC" id="fig|28084.5.peg.3608"/>
<dbReference type="OrthoDB" id="9806939at2"/>
<dbReference type="Gene3D" id="1.10.287.470">
    <property type="entry name" value="Helix hairpin bin"/>
    <property type="match status" value="1"/>
</dbReference>
<dbReference type="Pfam" id="PF25876">
    <property type="entry name" value="HH_MFP_RND"/>
    <property type="match status" value="1"/>
</dbReference>
<dbReference type="PANTHER" id="PTHR30469:SF37">
    <property type="entry name" value="RAGD PROTEIN"/>
    <property type="match status" value="1"/>
</dbReference>
<dbReference type="Gene3D" id="2.40.30.170">
    <property type="match status" value="1"/>
</dbReference>
<dbReference type="AlphaFoldDB" id="A0A0W0S606"/>
<dbReference type="InterPro" id="IPR006143">
    <property type="entry name" value="RND_pump_MFP"/>
</dbReference>
<dbReference type="SUPFAM" id="SSF111369">
    <property type="entry name" value="HlyD-like secretion proteins"/>
    <property type="match status" value="1"/>
</dbReference>
<dbReference type="InterPro" id="IPR058792">
    <property type="entry name" value="Beta-barrel_RND_2"/>
</dbReference>
<comment type="similarity">
    <text evidence="2">Belongs to the membrane fusion protein (MFP) (TC 8.A.1) family.</text>
</comment>
<reference evidence="8 10" key="1">
    <citation type="submission" date="2015-11" db="EMBL/GenBank/DDBJ databases">
        <title>Genomic analysis of 38 Legionella species identifies large and diverse effector repertoires.</title>
        <authorList>
            <person name="Burstein D."/>
            <person name="Amaro F."/>
            <person name="Zusman T."/>
            <person name="Lifshitz Z."/>
            <person name="Cohen O."/>
            <person name="Gilbert J.A."/>
            <person name="Pupko T."/>
            <person name="Shuman H.A."/>
            <person name="Segal G."/>
        </authorList>
    </citation>
    <scope>NUCLEOTIDE SEQUENCE [LARGE SCALE GENOMIC DNA]</scope>
    <source>
        <strain evidence="8 10">ORW</strain>
    </source>
</reference>
<dbReference type="Gene3D" id="2.40.420.20">
    <property type="match status" value="1"/>
</dbReference>
<reference evidence="9 11" key="2">
    <citation type="submission" date="2018-12" db="EMBL/GenBank/DDBJ databases">
        <authorList>
            <consortium name="Pathogen Informatics"/>
        </authorList>
    </citation>
    <scope>NUCLEOTIDE SEQUENCE [LARGE SCALE GENOMIC DNA]</scope>
    <source>
        <strain evidence="9 11">NCTC11976</strain>
    </source>
</reference>
<feature type="domain" description="Multidrug resistance protein MdtA-like alpha-helical hairpin" evidence="4">
    <location>
        <begin position="119"/>
        <end position="179"/>
    </location>
</feature>
<feature type="domain" description="Multidrug resistance protein MdtA-like C-terminal permuted SH3" evidence="7">
    <location>
        <begin position="322"/>
        <end position="366"/>
    </location>
</feature>
<dbReference type="Proteomes" id="UP000054921">
    <property type="component" value="Unassembled WGS sequence"/>
</dbReference>
<name>A0A0W0S606_9GAMM</name>
<dbReference type="Gene3D" id="2.40.50.100">
    <property type="match status" value="1"/>
</dbReference>
<evidence type="ECO:0000313" key="10">
    <source>
        <dbReference type="Proteomes" id="UP000054921"/>
    </source>
</evidence>